<comment type="function">
    <text evidence="10">Cell wall formation. Catalyzes the transfer of a GlcNAc subunit on undecaprenyl-pyrophosphoryl-MurNAc-pentapeptide (lipid intermediate I) to form undecaprenyl-pyrophosphoryl-MurNAc-(pentapeptide)GlcNAc (lipid intermediate II).</text>
</comment>
<evidence type="ECO:0000256" key="3">
    <source>
        <dbReference type="ARBA" id="ARBA00022676"/>
    </source>
</evidence>
<evidence type="ECO:0000256" key="9">
    <source>
        <dbReference type="ARBA" id="ARBA00023316"/>
    </source>
</evidence>
<keyword evidence="1 10" id="KW-1003">Cell membrane</keyword>
<comment type="caution">
    <text evidence="10">Lacks conserved residue(s) required for the propagation of feature annotation.</text>
</comment>
<dbReference type="OrthoDB" id="9808936at2"/>
<dbReference type="GO" id="GO:0009252">
    <property type="term" value="P:peptidoglycan biosynthetic process"/>
    <property type="evidence" value="ECO:0007669"/>
    <property type="project" value="UniProtKB-UniRule"/>
</dbReference>
<dbReference type="GO" id="GO:0005886">
    <property type="term" value="C:plasma membrane"/>
    <property type="evidence" value="ECO:0007669"/>
    <property type="project" value="UniProtKB-SubCell"/>
</dbReference>
<dbReference type="GO" id="GO:0051301">
    <property type="term" value="P:cell division"/>
    <property type="evidence" value="ECO:0007669"/>
    <property type="project" value="UniProtKB-KW"/>
</dbReference>
<protein>
    <recommendedName>
        <fullName evidence="10">UDP-N-acetylglucosamine--N-acetylmuramyl-(pentapeptide) pyrophosphoryl-undecaprenol N-acetylglucosamine transferase</fullName>
        <ecNumber evidence="10">2.4.1.227</ecNumber>
    </recommendedName>
    <alternativeName>
        <fullName evidence="10">Undecaprenyl-PP-MurNAc-pentapeptide-UDPGlcNAc GlcNAc transferase</fullName>
    </alternativeName>
</protein>
<dbReference type="GO" id="GO:0071555">
    <property type="term" value="P:cell wall organization"/>
    <property type="evidence" value="ECO:0007669"/>
    <property type="project" value="UniProtKB-KW"/>
</dbReference>
<evidence type="ECO:0000256" key="10">
    <source>
        <dbReference type="HAMAP-Rule" id="MF_00033"/>
    </source>
</evidence>
<dbReference type="Gene3D" id="3.40.50.2000">
    <property type="entry name" value="Glycogen Phosphorylase B"/>
    <property type="match status" value="2"/>
</dbReference>
<feature type="domain" description="Glycosyl transferase family 28 C-terminal" evidence="12">
    <location>
        <begin position="203"/>
        <end position="385"/>
    </location>
</feature>
<keyword evidence="5 10" id="KW-0133">Cell shape</keyword>
<dbReference type="AlphaFoldDB" id="J0X088"/>
<dbReference type="Pfam" id="PF04101">
    <property type="entry name" value="Glyco_tran_28_C"/>
    <property type="match status" value="1"/>
</dbReference>
<evidence type="ECO:0000259" key="11">
    <source>
        <dbReference type="Pfam" id="PF03033"/>
    </source>
</evidence>
<keyword evidence="4 10" id="KW-0808">Transferase</keyword>
<feature type="binding site" evidence="10">
    <location>
        <position position="128"/>
    </location>
    <ligand>
        <name>UDP-N-acetyl-alpha-D-glucosamine</name>
        <dbReference type="ChEBI" id="CHEBI:57705"/>
    </ligand>
</feature>
<keyword evidence="9 10" id="KW-0961">Cell wall biogenesis/degradation</keyword>
<keyword evidence="14" id="KW-1185">Reference proteome</keyword>
<name>J0X088_9BIFI</name>
<dbReference type="InterPro" id="IPR007235">
    <property type="entry name" value="Glyco_trans_28_C"/>
</dbReference>
<feature type="binding site" evidence="10">
    <location>
        <position position="210"/>
    </location>
    <ligand>
        <name>UDP-N-acetyl-alpha-D-glucosamine</name>
        <dbReference type="ChEBI" id="CHEBI:57705"/>
    </ligand>
</feature>
<dbReference type="EMBL" id="AGZS01000001">
    <property type="protein sequence ID" value="EJD65274.1"/>
    <property type="molecule type" value="Genomic_DNA"/>
</dbReference>
<comment type="catalytic activity">
    <reaction evidence="10">
        <text>di-trans,octa-cis-undecaprenyl diphospho-N-acetyl-alpha-D-muramoyl-L-alanyl-D-glutamyl-meso-2,6-diaminopimeloyl-D-alanyl-D-alanine + UDP-N-acetyl-alpha-D-glucosamine = di-trans,octa-cis-undecaprenyl diphospho-[N-acetyl-alpha-D-glucosaminyl-(1-&gt;4)]-N-acetyl-alpha-D-muramoyl-L-alanyl-D-glutamyl-meso-2,6-diaminopimeloyl-D-alanyl-D-alanine + UDP + H(+)</text>
        <dbReference type="Rhea" id="RHEA:31227"/>
        <dbReference type="ChEBI" id="CHEBI:15378"/>
        <dbReference type="ChEBI" id="CHEBI:57705"/>
        <dbReference type="ChEBI" id="CHEBI:58223"/>
        <dbReference type="ChEBI" id="CHEBI:61387"/>
        <dbReference type="ChEBI" id="CHEBI:61388"/>
        <dbReference type="EC" id="2.4.1.227"/>
    </reaction>
</comment>
<dbReference type="SUPFAM" id="SSF53756">
    <property type="entry name" value="UDP-Glycosyltransferase/glycogen phosphorylase"/>
    <property type="match status" value="1"/>
</dbReference>
<dbReference type="GO" id="GO:0008360">
    <property type="term" value="P:regulation of cell shape"/>
    <property type="evidence" value="ECO:0007669"/>
    <property type="project" value="UniProtKB-KW"/>
</dbReference>
<proteinExistence type="inferred from homology"/>
<feature type="binding site" evidence="10">
    <location>
        <position position="170"/>
    </location>
    <ligand>
        <name>UDP-N-acetyl-alpha-D-glucosamine</name>
        <dbReference type="ChEBI" id="CHEBI:57705"/>
    </ligand>
</feature>
<dbReference type="HOGENOM" id="CLU_037404_1_0_11"/>
<dbReference type="InterPro" id="IPR004276">
    <property type="entry name" value="GlycoTrans_28_N"/>
</dbReference>
<comment type="subcellular location">
    <subcellularLocation>
        <location evidence="10">Cell membrane</location>
        <topology evidence="10">Peripheral membrane protein</topology>
        <orientation evidence="10">Cytoplasmic side</orientation>
    </subcellularLocation>
</comment>
<dbReference type="RefSeq" id="WP_007147106.1">
    <property type="nucleotide sequence ID" value="NZ_AKCI01000001.1"/>
</dbReference>
<dbReference type="InterPro" id="IPR006009">
    <property type="entry name" value="GlcNAc_MurG"/>
</dbReference>
<dbReference type="PANTHER" id="PTHR21015">
    <property type="entry name" value="UDP-N-ACETYLGLUCOSAMINE--N-ACETYLMURAMYL-(PENTAPEPTIDE) PYROPHOSPHORYL-UNDECAPRENOL N-ACETYLGLUCOSAMINE TRANSFERASE 1"/>
    <property type="match status" value="1"/>
</dbReference>
<accession>J0X088</accession>
<organism evidence="13 14">
    <name type="scientific">Scardovia wiggsiae F0424</name>
    <dbReference type="NCBI Taxonomy" id="857290"/>
    <lineage>
        <taxon>Bacteria</taxon>
        <taxon>Bacillati</taxon>
        <taxon>Actinomycetota</taxon>
        <taxon>Actinomycetes</taxon>
        <taxon>Bifidobacteriales</taxon>
        <taxon>Bifidobacteriaceae</taxon>
        <taxon>Scardovia</taxon>
    </lineage>
</organism>
<feature type="binding site" evidence="10">
    <location>
        <position position="331"/>
    </location>
    <ligand>
        <name>UDP-N-acetyl-alpha-D-glucosamine</name>
        <dbReference type="ChEBI" id="CHEBI:57705"/>
    </ligand>
</feature>
<dbReference type="Proteomes" id="UP000006415">
    <property type="component" value="Unassembled WGS sequence"/>
</dbReference>
<keyword evidence="3 10" id="KW-0328">Glycosyltransferase</keyword>
<keyword evidence="6 10" id="KW-0573">Peptidoglycan synthesis</keyword>
<keyword evidence="2 10" id="KW-0132">Cell division</keyword>
<dbReference type="GO" id="GO:0005975">
    <property type="term" value="P:carbohydrate metabolic process"/>
    <property type="evidence" value="ECO:0007669"/>
    <property type="project" value="InterPro"/>
</dbReference>
<feature type="domain" description="Glycosyltransferase family 28 N-terminal" evidence="11">
    <location>
        <begin position="7"/>
        <end position="145"/>
    </location>
</feature>
<evidence type="ECO:0000256" key="1">
    <source>
        <dbReference type="ARBA" id="ARBA00022475"/>
    </source>
</evidence>
<reference evidence="13 14" key="1">
    <citation type="submission" date="2012-01" db="EMBL/GenBank/DDBJ databases">
        <title>The Genome Sequence of Scardovia wiggsiae F0424.</title>
        <authorList>
            <consortium name="The Broad Institute Genome Sequencing Platform"/>
            <person name="Earl A."/>
            <person name="Ward D."/>
            <person name="Feldgarden M."/>
            <person name="Gevers D."/>
            <person name="Izard J."/>
            <person name="Ganesan A."/>
            <person name="Baranova O.V."/>
            <person name="Blanton J.M."/>
            <person name="Tanner A.C."/>
            <person name="Mathney J."/>
            <person name="Dewhirst F.E."/>
            <person name="Young S.K."/>
            <person name="Zeng Q."/>
            <person name="Gargeya S."/>
            <person name="Fitzgerald M."/>
            <person name="Haas B."/>
            <person name="Abouelleil A."/>
            <person name="Alvarado L."/>
            <person name="Arachchi H.M."/>
            <person name="Berlin A."/>
            <person name="Chapman S.B."/>
            <person name="Gearin G."/>
            <person name="Goldberg J."/>
            <person name="Griggs A."/>
            <person name="Gujja S."/>
            <person name="Hansen M."/>
            <person name="Heiman D."/>
            <person name="Howarth C."/>
            <person name="Larimer J."/>
            <person name="Lui A."/>
            <person name="MacDonald P.J.P."/>
            <person name="McCowen C."/>
            <person name="Montmayeur A."/>
            <person name="Murphy C."/>
            <person name="Neiman D."/>
            <person name="Pearson M."/>
            <person name="Priest M."/>
            <person name="Roberts A."/>
            <person name="Saif S."/>
            <person name="Shea T."/>
            <person name="Sisk P."/>
            <person name="Stolte C."/>
            <person name="Sykes S."/>
            <person name="Wortman J."/>
            <person name="Nusbaum C."/>
            <person name="Birren B."/>
        </authorList>
    </citation>
    <scope>NUCLEOTIDE SEQUENCE [LARGE SCALE GENOMIC DNA]</scope>
    <source>
        <strain evidence="13 14">F0424</strain>
    </source>
</reference>
<dbReference type="EC" id="2.4.1.227" evidence="10"/>
<evidence type="ECO:0000256" key="2">
    <source>
        <dbReference type="ARBA" id="ARBA00022618"/>
    </source>
</evidence>
<evidence type="ECO:0000256" key="6">
    <source>
        <dbReference type="ARBA" id="ARBA00022984"/>
    </source>
</evidence>
<evidence type="ECO:0000313" key="13">
    <source>
        <dbReference type="EMBL" id="EJD65274.1"/>
    </source>
</evidence>
<evidence type="ECO:0000313" key="14">
    <source>
        <dbReference type="Proteomes" id="UP000006415"/>
    </source>
</evidence>
<comment type="pathway">
    <text evidence="10">Cell wall biogenesis; peptidoglycan biosynthesis.</text>
</comment>
<comment type="similarity">
    <text evidence="10">Belongs to the glycosyltransferase 28 family. MurG subfamily.</text>
</comment>
<dbReference type="UniPathway" id="UPA00219"/>
<sequence>MTKPLSVVFAGGGTAGHVNPLLSMASELKKLDPSVKVCVIGTSAGLESMLVPEAGFELETIQKVPFPRRPDSAALKFPVRWLSEKRRVREILTRHGADIVVGVGGYAAAPAYSAAHYLKLPLIIHEQNARAGMANKLGSRWADFVGTVYDNTGLRGGRGTIIQRVGLPLRESVSRAAGRLERDRVGTRLEAKQQLGLDVHKPVILITGGSLGAVSLNTAVSDSAESLLACAQVIHLTGKGKLAAVAHNVSIHAGRQHLAGLSFSSTGPGSDGGGTASSGDYHAAEYWERMDIAFCAADLVICRSGAGTVAELSALGVPAVYVPLPVGNGEQRLNAQPVADVGGGYIVNDADLDPEWIKSHIPGLITDRDRLAGMSRASWGYGVRNAATVMAQHILEVSRC</sequence>
<evidence type="ECO:0000256" key="4">
    <source>
        <dbReference type="ARBA" id="ARBA00022679"/>
    </source>
</evidence>
<dbReference type="STRING" id="857290.HMPREF9156_00038"/>
<feature type="binding site" evidence="10">
    <location>
        <begin position="14"/>
        <end position="16"/>
    </location>
    <ligand>
        <name>UDP-N-acetyl-alpha-D-glucosamine</name>
        <dbReference type="ChEBI" id="CHEBI:57705"/>
    </ligand>
</feature>
<dbReference type="eggNOG" id="COG0707">
    <property type="taxonomic scope" value="Bacteria"/>
</dbReference>
<dbReference type="PANTHER" id="PTHR21015:SF22">
    <property type="entry name" value="GLYCOSYLTRANSFERASE"/>
    <property type="match status" value="1"/>
</dbReference>
<evidence type="ECO:0000256" key="8">
    <source>
        <dbReference type="ARBA" id="ARBA00023306"/>
    </source>
</evidence>
<evidence type="ECO:0000256" key="5">
    <source>
        <dbReference type="ARBA" id="ARBA00022960"/>
    </source>
</evidence>
<evidence type="ECO:0000259" key="12">
    <source>
        <dbReference type="Pfam" id="PF04101"/>
    </source>
</evidence>
<dbReference type="Pfam" id="PF03033">
    <property type="entry name" value="Glyco_transf_28"/>
    <property type="match status" value="1"/>
</dbReference>
<dbReference type="GO" id="GO:0051991">
    <property type="term" value="F:UDP-N-acetyl-D-glucosamine:N-acetylmuramoyl-L-alanyl-D-glutamyl-meso-2,6-diaminopimelyl-D-alanyl-D-alanine-diphosphoundecaprenol 4-beta-N-acetylglucosaminlytransferase activity"/>
    <property type="evidence" value="ECO:0007669"/>
    <property type="project" value="RHEA"/>
</dbReference>
<dbReference type="HAMAP" id="MF_00033">
    <property type="entry name" value="MurG"/>
    <property type="match status" value="1"/>
</dbReference>
<keyword evidence="7 10" id="KW-0472">Membrane</keyword>
<dbReference type="CDD" id="cd03785">
    <property type="entry name" value="GT28_MurG"/>
    <property type="match status" value="1"/>
</dbReference>
<dbReference type="GO" id="GO:0050511">
    <property type="term" value="F:undecaprenyldiphospho-muramoylpentapeptide beta-N-acetylglucosaminyltransferase activity"/>
    <property type="evidence" value="ECO:0007669"/>
    <property type="project" value="UniProtKB-UniRule"/>
</dbReference>
<keyword evidence="8 10" id="KW-0131">Cell cycle</keyword>
<comment type="caution">
    <text evidence="13">The sequence shown here is derived from an EMBL/GenBank/DDBJ whole genome shotgun (WGS) entry which is preliminary data.</text>
</comment>
<gene>
    <name evidence="10" type="primary">murG</name>
    <name evidence="13" type="ORF">HMPREF9156_00038</name>
</gene>
<evidence type="ECO:0000256" key="7">
    <source>
        <dbReference type="ARBA" id="ARBA00023136"/>
    </source>
</evidence>